<gene>
    <name evidence="2" type="ORF">C1706_10990</name>
</gene>
<feature type="region of interest" description="Disordered" evidence="1">
    <location>
        <begin position="1"/>
        <end position="27"/>
    </location>
</feature>
<proteinExistence type="predicted"/>
<sequence length="106" mass="10979">MSGQPGDLVLQKRSGLGAAGETDRQGITEAVDRVVPAVAQAGEGQPLQCGALLGEQFLDQGDVDRDVGDGGRHPSIGRDGEGRDQTEARVDRLVTVRGAGPRCGML</sequence>
<feature type="region of interest" description="Disordered" evidence="1">
    <location>
        <begin position="61"/>
        <end position="89"/>
    </location>
</feature>
<evidence type="ECO:0000313" key="2">
    <source>
        <dbReference type="EMBL" id="RXW31675.1"/>
    </source>
</evidence>
<comment type="caution">
    <text evidence="2">The sequence shown here is derived from an EMBL/GenBank/DDBJ whole genome shotgun (WGS) entry which is preliminary data.</text>
</comment>
<protein>
    <submittedName>
        <fullName evidence="2">Uncharacterized protein</fullName>
    </submittedName>
</protein>
<dbReference type="EMBL" id="PPCV01000007">
    <property type="protein sequence ID" value="RXW31675.1"/>
    <property type="molecule type" value="Genomic_DNA"/>
</dbReference>
<accession>A0A4Q2EIE3</accession>
<evidence type="ECO:0000313" key="3">
    <source>
        <dbReference type="Proteomes" id="UP000290624"/>
    </source>
</evidence>
<name>A0A4Q2EIE3_9ACTN</name>
<reference evidence="2 3" key="1">
    <citation type="submission" date="2018-01" db="EMBL/GenBank/DDBJ databases">
        <title>Lactibacter flavus gen. nov., sp. nov., a novel bacterium of the family Propionibacteriaceae isolated from raw milk and dairy products.</title>
        <authorList>
            <person name="Wenning M."/>
            <person name="Breitenwieser F."/>
            <person name="Huptas C."/>
            <person name="von Neubeck M."/>
            <person name="Busse H.-J."/>
            <person name="Scherer S."/>
        </authorList>
    </citation>
    <scope>NUCLEOTIDE SEQUENCE [LARGE SCALE GENOMIC DNA]</scope>
    <source>
        <strain evidence="2 3">VG341</strain>
    </source>
</reference>
<evidence type="ECO:0000256" key="1">
    <source>
        <dbReference type="SAM" id="MobiDB-lite"/>
    </source>
</evidence>
<dbReference type="AlphaFoldDB" id="A0A4Q2EIE3"/>
<organism evidence="2 3">
    <name type="scientific">Propioniciclava flava</name>
    <dbReference type="NCBI Taxonomy" id="2072026"/>
    <lineage>
        <taxon>Bacteria</taxon>
        <taxon>Bacillati</taxon>
        <taxon>Actinomycetota</taxon>
        <taxon>Actinomycetes</taxon>
        <taxon>Propionibacteriales</taxon>
        <taxon>Propionibacteriaceae</taxon>
        <taxon>Propioniciclava</taxon>
    </lineage>
</organism>
<feature type="compositionally biased region" description="Basic and acidic residues" evidence="1">
    <location>
        <begin position="62"/>
        <end position="89"/>
    </location>
</feature>
<dbReference type="Proteomes" id="UP000290624">
    <property type="component" value="Unassembled WGS sequence"/>
</dbReference>
<keyword evidence="3" id="KW-1185">Reference proteome</keyword>